<dbReference type="PROSITE" id="PS52016">
    <property type="entry name" value="TONB_DEPENDENT_REC_3"/>
    <property type="match status" value="1"/>
</dbReference>
<evidence type="ECO:0000256" key="3">
    <source>
        <dbReference type="ARBA" id="ARBA00022452"/>
    </source>
</evidence>
<dbReference type="Pfam" id="PF07715">
    <property type="entry name" value="Plug"/>
    <property type="match status" value="1"/>
</dbReference>
<keyword evidence="3 9" id="KW-1134">Transmembrane beta strand</keyword>
<dbReference type="AlphaFoldDB" id="A0AB73C2E1"/>
<dbReference type="Proteomes" id="UP000027058">
    <property type="component" value="Unassembled WGS sequence"/>
</dbReference>
<dbReference type="Pfam" id="PF00593">
    <property type="entry name" value="TonB_dep_Rec_b-barrel"/>
    <property type="match status" value="2"/>
</dbReference>
<reference evidence="13 14" key="1">
    <citation type="submission" date="2014-01" db="EMBL/GenBank/DDBJ databases">
        <title>Comparative genomics of Fusobacterium necrophorum wild isolates.</title>
        <authorList>
            <person name="Kittichotirat W."/>
            <person name="Bumgarner R.E."/>
            <person name="Lawrence P."/>
        </authorList>
    </citation>
    <scope>NUCLEOTIDE SEQUENCE [LARGE SCALE GENOMIC DNA]</scope>
    <source>
        <strain evidence="13 14">DJ-2</strain>
    </source>
</reference>
<evidence type="ECO:0000256" key="2">
    <source>
        <dbReference type="ARBA" id="ARBA00022448"/>
    </source>
</evidence>
<dbReference type="Gene3D" id="2.40.170.20">
    <property type="entry name" value="TonB-dependent receptor, beta-barrel domain"/>
    <property type="match status" value="3"/>
</dbReference>
<dbReference type="GO" id="GO:0044718">
    <property type="term" value="P:siderophore transmembrane transport"/>
    <property type="evidence" value="ECO:0007669"/>
    <property type="project" value="TreeGrafter"/>
</dbReference>
<evidence type="ECO:0000256" key="4">
    <source>
        <dbReference type="ARBA" id="ARBA00022692"/>
    </source>
</evidence>
<evidence type="ECO:0000256" key="6">
    <source>
        <dbReference type="ARBA" id="ARBA00023077"/>
    </source>
</evidence>
<keyword evidence="4 9" id="KW-0812">Transmembrane</keyword>
<name>A0AB73C2E1_9FUSO</name>
<feature type="domain" description="TonB-dependent receptor-like beta-barrel" evidence="11">
    <location>
        <begin position="926"/>
        <end position="1011"/>
    </location>
</feature>
<evidence type="ECO:0000313" key="13">
    <source>
        <dbReference type="EMBL" id="KDE71897.1"/>
    </source>
</evidence>
<dbReference type="InterPro" id="IPR037066">
    <property type="entry name" value="Plug_dom_sf"/>
</dbReference>
<gene>
    <name evidence="13" type="ORF">FUSO8_07140</name>
</gene>
<sequence length="1041" mass="121017">LITKEDIEKKSYKSLVDVFEDSPVTIVTHTQAGPLIALRGSGEKTVMRVKVLLDGTSISTIDESMGIIPFNAIPVNSVEKIEIIPGGGITLYGSGSSSGVINIVTKSDKAKDYGSVNVTGSSFDTYNINFNKGISLGEHFFTNFAIEGQQGKGYRDKDKSKKINALAGFEVKFNDRNKMRISGMKYKEDADTTNEINIYDLKKNRRRAGDTLSNVRSDRDSLSLDYYYKPKENIEISTSFNKSKFTRKISQDSHPVFTFLPSIDFFDDAFSNTKERIDLVLVNVPRSLEGKFEEKIENARFKTNYDYHQGKGKLSFGFDYLNHRLKRESTSITAPYNEYANVGLLIHKKNERMFSEERIRENPDMLINYSTMQADSVYSTPEDHYFKNPFGREGIEDIYIDNHKFKLEKKLAKLLYPYATSEMIEKYEKVADTQGVSALVMQFLSQGMDIMPIMTEINRWYQTTFRKEKMSTLINPNTLVEKDGKKGFYVKDISSDKAENVFFEVKENTTFEDFIRFEETLNSPKSKTTSFVSSQVDTKKKSNSFYLHNSYDITDKFELSAGLRYEETKYKGNRKTRTHQMISLDPGTDWKKEAYSTIDVLDMYTQTSDILYTERQNRTEDQLGFMILEKLRRLEELKETGKTIIPMANLLTAYHRKEKNIGGDIGFTYRLNDTNKIYAKYERAFNTPLPTQMTNKTFDPIHKVRVYWESNIQTEKMNNFEIGFRGMLDQNITFSAAAFLSDTYDEIVSVVKDGNSHDRREWRFVNIDKTRRMGIELQSEQSFERLRLKESITYIHPKILSNDFKEEVRKIAKEQTEQLIHSRRNSIERYFRESMRDIPDREKILREMNHFYQEEYYKKNIGNKDAMKDYIDKYVKEKIDSILDASSIENSRKEKLKDGIRNNLENDRNYVENIRKQYDYEYSLENGEFLKEGDTIPLAPKIKATFGADYQFTDKLKLGMNFNYIGSYTTVEPARGYEIIKTKVPSHLVSDFYGTYDWTEDFSIKFGINNVFNHEYNLRQDSTTATPAPGRTYSAGFSYRF</sequence>
<dbReference type="InterPro" id="IPR000531">
    <property type="entry name" value="Beta-barrel_TonB"/>
</dbReference>
<keyword evidence="7 9" id="KW-0472">Membrane</keyword>
<dbReference type="InterPro" id="IPR036942">
    <property type="entry name" value="Beta-barrel_TonB_sf"/>
</dbReference>
<evidence type="ECO:0000256" key="10">
    <source>
        <dbReference type="RuleBase" id="RU003357"/>
    </source>
</evidence>
<accession>A0AB73C2E1</accession>
<organism evidence="13 14">
    <name type="scientific">Fusobacterium necrophorum DJ-2</name>
    <dbReference type="NCBI Taxonomy" id="1441737"/>
    <lineage>
        <taxon>Bacteria</taxon>
        <taxon>Fusobacteriati</taxon>
        <taxon>Fusobacteriota</taxon>
        <taxon>Fusobacteriia</taxon>
        <taxon>Fusobacteriales</taxon>
        <taxon>Fusobacteriaceae</taxon>
        <taxon>Fusobacterium</taxon>
    </lineage>
</organism>
<feature type="non-terminal residue" evidence="13">
    <location>
        <position position="1"/>
    </location>
</feature>
<dbReference type="InterPro" id="IPR039426">
    <property type="entry name" value="TonB-dep_rcpt-like"/>
</dbReference>
<dbReference type="EMBL" id="JAAH01000079">
    <property type="protein sequence ID" value="KDE71897.1"/>
    <property type="molecule type" value="Genomic_DNA"/>
</dbReference>
<dbReference type="GO" id="GO:0015344">
    <property type="term" value="F:siderophore uptake transmembrane transporter activity"/>
    <property type="evidence" value="ECO:0007669"/>
    <property type="project" value="TreeGrafter"/>
</dbReference>
<keyword evidence="2 9" id="KW-0813">Transport</keyword>
<keyword evidence="6 10" id="KW-0798">TonB box</keyword>
<comment type="similarity">
    <text evidence="9 10">Belongs to the TonB-dependent receptor family.</text>
</comment>
<evidence type="ECO:0000256" key="9">
    <source>
        <dbReference type="PROSITE-ProRule" id="PRU01360"/>
    </source>
</evidence>
<dbReference type="GO" id="GO:0009279">
    <property type="term" value="C:cell outer membrane"/>
    <property type="evidence" value="ECO:0007669"/>
    <property type="project" value="UniProtKB-SubCell"/>
</dbReference>
<dbReference type="Gene3D" id="2.170.130.10">
    <property type="entry name" value="TonB-dependent receptor, plug domain"/>
    <property type="match status" value="1"/>
</dbReference>
<comment type="subcellular location">
    <subcellularLocation>
        <location evidence="1 9">Cell outer membrane</location>
        <topology evidence="1 9">Multi-pass membrane protein</topology>
    </subcellularLocation>
</comment>
<dbReference type="PANTHER" id="PTHR30069">
    <property type="entry name" value="TONB-DEPENDENT OUTER MEMBRANE RECEPTOR"/>
    <property type="match status" value="1"/>
</dbReference>
<comment type="caution">
    <text evidence="13">The sequence shown here is derived from an EMBL/GenBank/DDBJ whole genome shotgun (WGS) entry which is preliminary data.</text>
</comment>
<protein>
    <submittedName>
        <fullName evidence="13">Hemin receptor</fullName>
    </submittedName>
</protein>
<dbReference type="SUPFAM" id="SSF56935">
    <property type="entry name" value="Porins"/>
    <property type="match status" value="1"/>
</dbReference>
<evidence type="ECO:0000259" key="12">
    <source>
        <dbReference type="Pfam" id="PF07715"/>
    </source>
</evidence>
<keyword evidence="5" id="KW-0732">Signal</keyword>
<feature type="domain" description="TonB-dependent receptor-like beta-barrel" evidence="11">
    <location>
        <begin position="520"/>
        <end position="800"/>
    </location>
</feature>
<evidence type="ECO:0000313" key="14">
    <source>
        <dbReference type="Proteomes" id="UP000027058"/>
    </source>
</evidence>
<keyword evidence="13" id="KW-0675">Receptor</keyword>
<evidence type="ECO:0000259" key="11">
    <source>
        <dbReference type="Pfam" id="PF00593"/>
    </source>
</evidence>
<feature type="domain" description="TonB-dependent receptor plug" evidence="12">
    <location>
        <begin position="2"/>
        <end position="100"/>
    </location>
</feature>
<evidence type="ECO:0000256" key="7">
    <source>
        <dbReference type="ARBA" id="ARBA00023136"/>
    </source>
</evidence>
<dbReference type="RefSeq" id="WP_035906638.1">
    <property type="nucleotide sequence ID" value="NZ_JAAH01000079.1"/>
</dbReference>
<dbReference type="InterPro" id="IPR012910">
    <property type="entry name" value="Plug_dom"/>
</dbReference>
<proteinExistence type="inferred from homology"/>
<evidence type="ECO:0000256" key="1">
    <source>
        <dbReference type="ARBA" id="ARBA00004571"/>
    </source>
</evidence>
<dbReference type="PROSITE" id="PS01156">
    <property type="entry name" value="TONB_DEPENDENT_REC_2"/>
    <property type="match status" value="1"/>
</dbReference>
<keyword evidence="8 9" id="KW-0998">Cell outer membrane</keyword>
<evidence type="ECO:0000256" key="8">
    <source>
        <dbReference type="ARBA" id="ARBA00023237"/>
    </source>
</evidence>
<evidence type="ECO:0000256" key="5">
    <source>
        <dbReference type="ARBA" id="ARBA00022729"/>
    </source>
</evidence>
<dbReference type="InterPro" id="IPR010917">
    <property type="entry name" value="TonB_rcpt_CS"/>
</dbReference>
<dbReference type="PANTHER" id="PTHR30069:SF27">
    <property type="entry name" value="BLL4766 PROTEIN"/>
    <property type="match status" value="1"/>
</dbReference>